<protein>
    <submittedName>
        <fullName evidence="1">Uncharacterized protein</fullName>
    </submittedName>
</protein>
<proteinExistence type="predicted"/>
<name>A0A3P7NL75_ONCOC</name>
<evidence type="ECO:0000313" key="1">
    <source>
        <dbReference type="EMBL" id="VDN06246.1"/>
    </source>
</evidence>
<keyword evidence="2" id="KW-1185">Reference proteome</keyword>
<sequence>PKAHASETTKDPSCLYGMYQDPPSMKEMGWGPDYKIISTNKLPSARSSGPVGDKLILLHYQTYLPSFTL</sequence>
<reference evidence="1 2" key="1">
    <citation type="submission" date="2018-08" db="EMBL/GenBank/DDBJ databases">
        <authorList>
            <person name="Laetsch R D."/>
            <person name="Stevens L."/>
            <person name="Kumar S."/>
            <person name="Blaxter L. M."/>
        </authorList>
    </citation>
    <scope>NUCLEOTIDE SEQUENCE [LARGE SCALE GENOMIC DNA]</scope>
</reference>
<accession>A0A3P7NL75</accession>
<dbReference type="EMBL" id="UYRW01019796">
    <property type="protein sequence ID" value="VDN06246.1"/>
    <property type="molecule type" value="Genomic_DNA"/>
</dbReference>
<dbReference type="AlphaFoldDB" id="A0A3P7NL75"/>
<organism evidence="1 2">
    <name type="scientific">Onchocerca ochengi</name>
    <name type="common">Filarial nematode worm</name>
    <dbReference type="NCBI Taxonomy" id="42157"/>
    <lineage>
        <taxon>Eukaryota</taxon>
        <taxon>Metazoa</taxon>
        <taxon>Ecdysozoa</taxon>
        <taxon>Nematoda</taxon>
        <taxon>Chromadorea</taxon>
        <taxon>Rhabditida</taxon>
        <taxon>Spirurina</taxon>
        <taxon>Spiruromorpha</taxon>
        <taxon>Filarioidea</taxon>
        <taxon>Onchocercidae</taxon>
        <taxon>Onchocerca</taxon>
    </lineage>
</organism>
<evidence type="ECO:0000313" key="2">
    <source>
        <dbReference type="Proteomes" id="UP000271087"/>
    </source>
</evidence>
<dbReference type="Proteomes" id="UP000271087">
    <property type="component" value="Unassembled WGS sequence"/>
</dbReference>
<feature type="non-terminal residue" evidence="1">
    <location>
        <position position="1"/>
    </location>
</feature>
<gene>
    <name evidence="1" type="ORF">NOO_LOCUS13850</name>
</gene>